<sequence>MGERGDFTRYSYWSERRVTSIAKDGGLDLNPRWRSKISLAIPFVSSNVEFERESRALFRNEIADRIGRAVGDLAVEDFVTPPMVRFAKGIGRVEFSHFVGYESRRVVLGVYVVASDGTRVAVCLFGSRDNVSGFMGPEDPVAEGWSSSAAPSISKWLISRCAENKSQWDDPQSISVEAMKIAFNQGSTFESRQSLDQPWMRGYTFGDVSDSEWFAEIYSDVVLDPNRWSLREPVDRILVGAPVWVRTPRAAVRRYIDYRRDVNVRHYG</sequence>
<evidence type="ECO:0000313" key="1">
    <source>
        <dbReference type="EMBL" id="MFD1322612.1"/>
    </source>
</evidence>
<accession>A0ABW3YDS7</accession>
<dbReference type="EMBL" id="JBHTMP010000022">
    <property type="protein sequence ID" value="MFD1322612.1"/>
    <property type="molecule type" value="Genomic_DNA"/>
</dbReference>
<gene>
    <name evidence="1" type="ORF">ACFQ4H_16065</name>
</gene>
<dbReference type="Proteomes" id="UP001597260">
    <property type="component" value="Unassembled WGS sequence"/>
</dbReference>
<protein>
    <submittedName>
        <fullName evidence="1">Uncharacterized protein</fullName>
    </submittedName>
</protein>
<comment type="caution">
    <text evidence="1">The sequence shown here is derived from an EMBL/GenBank/DDBJ whole genome shotgun (WGS) entry which is preliminary data.</text>
</comment>
<organism evidence="1 2">
    <name type="scientific">Micromonospora sonneratiae</name>
    <dbReference type="NCBI Taxonomy" id="1184706"/>
    <lineage>
        <taxon>Bacteria</taxon>
        <taxon>Bacillati</taxon>
        <taxon>Actinomycetota</taxon>
        <taxon>Actinomycetes</taxon>
        <taxon>Micromonosporales</taxon>
        <taxon>Micromonosporaceae</taxon>
        <taxon>Micromonospora</taxon>
    </lineage>
</organism>
<evidence type="ECO:0000313" key="2">
    <source>
        <dbReference type="Proteomes" id="UP001597260"/>
    </source>
</evidence>
<keyword evidence="2" id="KW-1185">Reference proteome</keyword>
<reference evidence="2" key="1">
    <citation type="journal article" date="2019" name="Int. J. Syst. Evol. Microbiol.">
        <title>The Global Catalogue of Microorganisms (GCM) 10K type strain sequencing project: providing services to taxonomists for standard genome sequencing and annotation.</title>
        <authorList>
            <consortium name="The Broad Institute Genomics Platform"/>
            <consortium name="The Broad Institute Genome Sequencing Center for Infectious Disease"/>
            <person name="Wu L."/>
            <person name="Ma J."/>
        </authorList>
    </citation>
    <scope>NUCLEOTIDE SEQUENCE [LARGE SCALE GENOMIC DNA]</scope>
    <source>
        <strain evidence="2">JCM 31037</strain>
    </source>
</reference>
<name>A0ABW3YDS7_9ACTN</name>
<dbReference type="RefSeq" id="WP_377571770.1">
    <property type="nucleotide sequence ID" value="NZ_JBHTMP010000022.1"/>
</dbReference>
<proteinExistence type="predicted"/>